<evidence type="ECO:0000313" key="1">
    <source>
        <dbReference type="Proteomes" id="UP000000437"/>
    </source>
</evidence>
<gene>
    <name evidence="2" type="primary">cdh31</name>
</gene>
<accession>A0AC58G176</accession>
<proteinExistence type="predicted"/>
<sequence>MRLCCLFGKSLPAVLDIYLLFARVMEAIGAVWSGTLIVLFQGVSYVFAEETLLHAEKSTVNFSYGSARDEEVYSNEGNHMDIIVNSPPQFSNLLVEEFQSSSEGRRRRKREWAIPPFTVLENDKSALPKILFKLKANLDGVPDEDIRYSITGEGADQPPVGIFTVTSMSGIVKVTQQLDREKKALYLLMAHANSVKGIKEKPTNLTIIVADQNDNRPVFVENPFNGHVSESATIGHEFMAVTATDADDPDTFNADVRYKIVSQDPLLPNPNMFEINLVTGGIYVKFLGLDREQLSRYTLVIQAADLQGDGMMTTGTAVITVTDSNDNAPQFDETTHIVSVSENQVAAIVAKLPVIDADELGSPAWSTKYRIISGDKGGFFNVSTGPSRLEGVIMTVKPLDYEKTKQCILSVIVENDDKFVGPLPTSTATVTVNVEDVNEPPEFIPKEQIISKPEDLPVGSDVVVYTATDPDTGRLQKITYKISNDPAGWLTVNRETGLIKIRNSMDRESSYVRDGKYRTTILALDNDDDNPATGTGTLVIKVEDVNDNAPVINEEHIQICNREATVLLSITDTDGPPYAAPFSISLLGDTKKNWTAEMNENKTGILLTLNTVLEPDVYNLVLMVYDNNENHKNSSIQASVCDCKGNDIVCGRIAVMPLHGALGILGGFLVLLLLLLLVLLFMRRKHRSIKEPLIPEDYEIRDNIYCYDEEGGGEDDQDFDLSVLHRGLDNRPNVYRNDICPIFLSAPQYRPRPASSEDISTFVDHNLKTADNDPTAPPYDSLLVFDYEGVGSDAGSLSSLNSSSSENDQDYDFLNEWGPRFKKLADLYGREED</sequence>
<protein>
    <submittedName>
        <fullName evidence="2">B-cadherin isoform X1</fullName>
    </submittedName>
</protein>
<dbReference type="Proteomes" id="UP000000437">
    <property type="component" value="Chromosome 7"/>
</dbReference>
<keyword evidence="1" id="KW-1185">Reference proteome</keyword>
<evidence type="ECO:0000313" key="2">
    <source>
        <dbReference type="RefSeq" id="XP_073763443.1"/>
    </source>
</evidence>
<name>A0AC58G176_DANRE</name>
<dbReference type="RefSeq" id="XP_073763443.1">
    <property type="nucleotide sequence ID" value="XM_073907342.1"/>
</dbReference>
<organism evidence="1 2">
    <name type="scientific">Danio rerio</name>
    <name type="common">Zebrafish</name>
    <name type="synonym">Brachydanio rerio</name>
    <dbReference type="NCBI Taxonomy" id="7955"/>
    <lineage>
        <taxon>Eukaryota</taxon>
        <taxon>Metazoa</taxon>
        <taxon>Chordata</taxon>
        <taxon>Craniata</taxon>
        <taxon>Vertebrata</taxon>
        <taxon>Euteleostomi</taxon>
        <taxon>Actinopterygii</taxon>
        <taxon>Neopterygii</taxon>
        <taxon>Teleostei</taxon>
        <taxon>Ostariophysi</taxon>
        <taxon>Cypriniformes</taxon>
        <taxon>Danionidae</taxon>
        <taxon>Danioninae</taxon>
        <taxon>Danio</taxon>
    </lineage>
</organism>
<reference evidence="2" key="1">
    <citation type="submission" date="2025-08" db="UniProtKB">
        <authorList>
            <consortium name="RefSeq"/>
        </authorList>
    </citation>
    <scope>IDENTIFICATION</scope>
    <source>
        <strain evidence="2">Tuebingen</strain>
        <tissue evidence="2">Fibroblasts and whole tissue</tissue>
    </source>
</reference>